<dbReference type="AlphaFoldDB" id="F9YT37"/>
<dbReference type="Proteomes" id="UP000008895">
    <property type="component" value="Chromosome"/>
</dbReference>
<proteinExistence type="predicted"/>
<accession>F9YT37</accession>
<evidence type="ECO:0000313" key="2">
    <source>
        <dbReference type="Proteomes" id="UP000008895"/>
    </source>
</evidence>
<name>F9YT37_CAPCC</name>
<gene>
    <name evidence="1" type="ordered locus">Ccan_06590</name>
</gene>
<sequence length="37" mass="4424">MTPFFTIIPFLGGEMEWISMAKFHSIFNQKGTLFYHR</sequence>
<reference evidence="1 2" key="1">
    <citation type="journal article" date="2011" name="J. Bacteriol.">
        <title>Complete genome sequence of the dog commensal and human pathogen Capnocytophaga canimorsus strain 5.</title>
        <authorList>
            <person name="Manfredi P."/>
            <person name="Pagni M."/>
            <person name="Cornelis G.R."/>
        </authorList>
    </citation>
    <scope>NUCLEOTIDE SEQUENCE [LARGE SCALE GENOMIC DNA]</scope>
    <source>
        <strain evidence="2">5</strain>
    </source>
</reference>
<protein>
    <submittedName>
        <fullName evidence="1">Uncharacterized protein</fullName>
    </submittedName>
</protein>
<evidence type="ECO:0000313" key="1">
    <source>
        <dbReference type="EMBL" id="AEK22779.1"/>
    </source>
</evidence>
<dbReference type="HOGENOM" id="CLU_3341797_0_0_10"/>
<dbReference type="EMBL" id="CP002113">
    <property type="protein sequence ID" value="AEK22779.1"/>
    <property type="molecule type" value="Genomic_DNA"/>
</dbReference>
<dbReference type="KEGG" id="ccm:Ccan_06590"/>
<keyword evidence="2" id="KW-1185">Reference proteome</keyword>
<organism evidence="1 2">
    <name type="scientific">Capnocytophaga canimorsus (strain 5)</name>
    <dbReference type="NCBI Taxonomy" id="860228"/>
    <lineage>
        <taxon>Bacteria</taxon>
        <taxon>Pseudomonadati</taxon>
        <taxon>Bacteroidota</taxon>
        <taxon>Flavobacteriia</taxon>
        <taxon>Flavobacteriales</taxon>
        <taxon>Flavobacteriaceae</taxon>
        <taxon>Capnocytophaga</taxon>
    </lineage>
</organism>